<dbReference type="EMBL" id="JAGTTL010000015">
    <property type="protein sequence ID" value="KAK6312249.1"/>
    <property type="molecule type" value="Genomic_DNA"/>
</dbReference>
<dbReference type="InterPro" id="IPR051367">
    <property type="entry name" value="mRNA_TranslReg/HistoneTransl"/>
</dbReference>
<organism evidence="3 4">
    <name type="scientific">Coregonus suidteri</name>
    <dbReference type="NCBI Taxonomy" id="861788"/>
    <lineage>
        <taxon>Eukaryota</taxon>
        <taxon>Metazoa</taxon>
        <taxon>Chordata</taxon>
        <taxon>Craniata</taxon>
        <taxon>Vertebrata</taxon>
        <taxon>Euteleostomi</taxon>
        <taxon>Actinopterygii</taxon>
        <taxon>Neopterygii</taxon>
        <taxon>Teleostei</taxon>
        <taxon>Protacanthopterygii</taxon>
        <taxon>Salmoniformes</taxon>
        <taxon>Salmonidae</taxon>
        <taxon>Coregoninae</taxon>
        <taxon>Coregonus</taxon>
    </lineage>
</organism>
<keyword evidence="2" id="KW-0539">Nucleus</keyword>
<dbReference type="Gene3D" id="1.25.40.180">
    <property type="match status" value="1"/>
</dbReference>
<keyword evidence="4" id="KW-1185">Reference proteome</keyword>
<accession>A0AAN8LMD7</accession>
<sequence>MEFDCKRSRISSFLEAQRSKISLPSPNPNHLSGQRPKHNNGNVFRRNLLNRLQLEFVAREETRLRSLQEWVCFVTFICNVFDYLKVNNMPMVALVHPVLTACLRLAQPDSLNNEEEVDCLVLQLHRIGTSWRR</sequence>
<gene>
    <name evidence="3" type="ORF">J4Q44_G00179130</name>
</gene>
<dbReference type="PANTHER" id="PTHR23254:SF17">
    <property type="entry name" value="MIF4G DOMAIN-CONTAINING PROTEIN"/>
    <property type="match status" value="1"/>
</dbReference>
<dbReference type="AlphaFoldDB" id="A0AAN8LMD7"/>
<dbReference type="InterPro" id="IPR016024">
    <property type="entry name" value="ARM-type_fold"/>
</dbReference>
<evidence type="ECO:0000256" key="2">
    <source>
        <dbReference type="ARBA" id="ARBA00023242"/>
    </source>
</evidence>
<proteinExistence type="predicted"/>
<dbReference type="Proteomes" id="UP001356427">
    <property type="component" value="Unassembled WGS sequence"/>
</dbReference>
<evidence type="ECO:0000256" key="1">
    <source>
        <dbReference type="ARBA" id="ARBA00004123"/>
    </source>
</evidence>
<dbReference type="SUPFAM" id="SSF48371">
    <property type="entry name" value="ARM repeat"/>
    <property type="match status" value="1"/>
</dbReference>
<dbReference type="GO" id="GO:0006446">
    <property type="term" value="P:regulation of translational initiation"/>
    <property type="evidence" value="ECO:0007669"/>
    <property type="project" value="TreeGrafter"/>
</dbReference>
<name>A0AAN8LMD7_9TELE</name>
<dbReference type="GO" id="GO:0008494">
    <property type="term" value="F:translation activator activity"/>
    <property type="evidence" value="ECO:0007669"/>
    <property type="project" value="TreeGrafter"/>
</dbReference>
<evidence type="ECO:0000313" key="3">
    <source>
        <dbReference type="EMBL" id="KAK6312249.1"/>
    </source>
</evidence>
<comment type="subcellular location">
    <subcellularLocation>
        <location evidence="1">Nucleus</location>
    </subcellularLocation>
</comment>
<dbReference type="GO" id="GO:0005634">
    <property type="term" value="C:nucleus"/>
    <property type="evidence" value="ECO:0007669"/>
    <property type="project" value="UniProtKB-SubCell"/>
</dbReference>
<evidence type="ECO:0000313" key="4">
    <source>
        <dbReference type="Proteomes" id="UP001356427"/>
    </source>
</evidence>
<protein>
    <submittedName>
        <fullName evidence="3">Uncharacterized protein</fullName>
    </submittedName>
</protein>
<reference evidence="3 4" key="1">
    <citation type="submission" date="2021-04" db="EMBL/GenBank/DDBJ databases">
        <authorList>
            <person name="De Guttry C."/>
            <person name="Zahm M."/>
            <person name="Klopp C."/>
            <person name="Cabau C."/>
            <person name="Louis A."/>
            <person name="Berthelot C."/>
            <person name="Parey E."/>
            <person name="Roest Crollius H."/>
            <person name="Montfort J."/>
            <person name="Robinson-Rechavi M."/>
            <person name="Bucao C."/>
            <person name="Bouchez O."/>
            <person name="Gislard M."/>
            <person name="Lluch J."/>
            <person name="Milhes M."/>
            <person name="Lampietro C."/>
            <person name="Lopez Roques C."/>
            <person name="Donnadieu C."/>
            <person name="Braasch I."/>
            <person name="Desvignes T."/>
            <person name="Postlethwait J."/>
            <person name="Bobe J."/>
            <person name="Wedekind C."/>
            <person name="Guiguen Y."/>
        </authorList>
    </citation>
    <scope>NUCLEOTIDE SEQUENCE [LARGE SCALE GENOMIC DNA]</scope>
    <source>
        <strain evidence="3">Cs_M1</strain>
        <tissue evidence="3">Blood</tissue>
    </source>
</reference>
<comment type="caution">
    <text evidence="3">The sequence shown here is derived from an EMBL/GenBank/DDBJ whole genome shotgun (WGS) entry which is preliminary data.</text>
</comment>
<dbReference type="GO" id="GO:0005829">
    <property type="term" value="C:cytosol"/>
    <property type="evidence" value="ECO:0007669"/>
    <property type="project" value="TreeGrafter"/>
</dbReference>
<dbReference type="PANTHER" id="PTHR23254">
    <property type="entry name" value="EIF4G DOMAIN PROTEIN"/>
    <property type="match status" value="1"/>
</dbReference>